<sequence>MSLNERPLVLLADDDAEDRMLICEAMEEANAASDIKFVENGEELMDYLLNQGRFEDKQEFPAPSIILLDLNMPKKDGREALLEIKQHQHLRFIPVIILTTSSAEEDVIRTYQLGVNSYITKPTSFTSLVDLLATITKYWLEIVKLPSNCLSSSVHKFSVADKA</sequence>
<dbReference type="Proteomes" id="UP000603640">
    <property type="component" value="Unassembled WGS sequence"/>
</dbReference>
<gene>
    <name evidence="3" type="ORF">H8S84_18600</name>
</gene>
<dbReference type="Pfam" id="PF00072">
    <property type="entry name" value="Response_reg"/>
    <property type="match status" value="1"/>
</dbReference>
<accession>A0A923NBH9</accession>
<dbReference type="RefSeq" id="WP_187068894.1">
    <property type="nucleotide sequence ID" value="NZ_JACRVF010000007.1"/>
</dbReference>
<evidence type="ECO:0000313" key="4">
    <source>
        <dbReference type="Proteomes" id="UP000603640"/>
    </source>
</evidence>
<dbReference type="PANTHER" id="PTHR44520">
    <property type="entry name" value="RESPONSE REGULATOR RCP1-RELATED"/>
    <property type="match status" value="1"/>
</dbReference>
<dbReference type="Gene3D" id="3.40.50.2300">
    <property type="match status" value="1"/>
</dbReference>
<dbReference type="PROSITE" id="PS50110">
    <property type="entry name" value="RESPONSE_REGULATORY"/>
    <property type="match status" value="1"/>
</dbReference>
<feature type="modified residue" description="4-aspartylphosphate" evidence="1">
    <location>
        <position position="69"/>
    </location>
</feature>
<comment type="caution">
    <text evidence="3">The sequence shown here is derived from an EMBL/GenBank/DDBJ whole genome shotgun (WGS) entry which is preliminary data.</text>
</comment>
<feature type="domain" description="Response regulatory" evidence="2">
    <location>
        <begin position="8"/>
        <end position="136"/>
    </location>
</feature>
<dbReference type="SMART" id="SM00448">
    <property type="entry name" value="REC"/>
    <property type="match status" value="1"/>
</dbReference>
<keyword evidence="1" id="KW-0597">Phosphoprotein</keyword>
<dbReference type="PANTHER" id="PTHR44520:SF2">
    <property type="entry name" value="RESPONSE REGULATOR RCP1"/>
    <property type="match status" value="1"/>
</dbReference>
<evidence type="ECO:0000259" key="2">
    <source>
        <dbReference type="PROSITE" id="PS50110"/>
    </source>
</evidence>
<organism evidence="3 4">
    <name type="scientific">Pontibacter cellulosilyticus</name>
    <dbReference type="NCBI Taxonomy" id="1720253"/>
    <lineage>
        <taxon>Bacteria</taxon>
        <taxon>Pseudomonadati</taxon>
        <taxon>Bacteroidota</taxon>
        <taxon>Cytophagia</taxon>
        <taxon>Cytophagales</taxon>
        <taxon>Hymenobacteraceae</taxon>
        <taxon>Pontibacter</taxon>
    </lineage>
</organism>
<dbReference type="CDD" id="cd17557">
    <property type="entry name" value="REC_Rcp-like"/>
    <property type="match status" value="1"/>
</dbReference>
<proteinExistence type="predicted"/>
<evidence type="ECO:0000256" key="1">
    <source>
        <dbReference type="PROSITE-ProRule" id="PRU00169"/>
    </source>
</evidence>
<dbReference type="InterPro" id="IPR052893">
    <property type="entry name" value="TCS_response_regulator"/>
</dbReference>
<reference evidence="3" key="1">
    <citation type="submission" date="2020-08" db="EMBL/GenBank/DDBJ databases">
        <title>Pontibacter sp. SD6 16S ribosomal RNA gene Genome sequencing and assembly.</title>
        <authorList>
            <person name="Kang M."/>
        </authorList>
    </citation>
    <scope>NUCLEOTIDE SEQUENCE</scope>
    <source>
        <strain evidence="3">SD6</strain>
    </source>
</reference>
<evidence type="ECO:0000313" key="3">
    <source>
        <dbReference type="EMBL" id="MBC5994861.1"/>
    </source>
</evidence>
<protein>
    <submittedName>
        <fullName evidence="3">Response regulator</fullName>
    </submittedName>
</protein>
<dbReference type="InterPro" id="IPR001789">
    <property type="entry name" value="Sig_transdc_resp-reg_receiver"/>
</dbReference>
<dbReference type="SUPFAM" id="SSF52172">
    <property type="entry name" value="CheY-like"/>
    <property type="match status" value="1"/>
</dbReference>
<dbReference type="GO" id="GO:0000160">
    <property type="term" value="P:phosphorelay signal transduction system"/>
    <property type="evidence" value="ECO:0007669"/>
    <property type="project" value="InterPro"/>
</dbReference>
<dbReference type="EMBL" id="JACRVF010000007">
    <property type="protein sequence ID" value="MBC5994861.1"/>
    <property type="molecule type" value="Genomic_DNA"/>
</dbReference>
<dbReference type="InterPro" id="IPR011006">
    <property type="entry name" value="CheY-like_superfamily"/>
</dbReference>
<dbReference type="AlphaFoldDB" id="A0A923NBH9"/>
<name>A0A923NBH9_9BACT</name>
<keyword evidence="4" id="KW-1185">Reference proteome</keyword>